<dbReference type="KEGG" id="mrob:HH214_15305"/>
<accession>A0A7L5E4C2</accession>
<evidence type="ECO:0000256" key="5">
    <source>
        <dbReference type="ARBA" id="ARBA00022840"/>
    </source>
</evidence>
<protein>
    <submittedName>
        <fullName evidence="8">1-phosphofructokinase family hexose kinase</fullName>
    </submittedName>
</protein>
<keyword evidence="2 6" id="KW-0808">Transferase</keyword>
<dbReference type="NCBIfam" id="TIGR03168">
    <property type="entry name" value="1-PFK"/>
    <property type="match status" value="1"/>
</dbReference>
<dbReference type="EMBL" id="CP051682">
    <property type="protein sequence ID" value="QJD97139.1"/>
    <property type="molecule type" value="Genomic_DNA"/>
</dbReference>
<dbReference type="GO" id="GO:0005524">
    <property type="term" value="F:ATP binding"/>
    <property type="evidence" value="ECO:0007669"/>
    <property type="project" value="UniProtKB-KW"/>
</dbReference>
<dbReference type="PANTHER" id="PTHR46566">
    <property type="entry name" value="1-PHOSPHOFRUCTOKINASE-RELATED"/>
    <property type="match status" value="1"/>
</dbReference>
<dbReference type="PROSITE" id="PS00584">
    <property type="entry name" value="PFKB_KINASES_2"/>
    <property type="match status" value="1"/>
</dbReference>
<proteinExistence type="inferred from homology"/>
<evidence type="ECO:0000313" key="8">
    <source>
        <dbReference type="EMBL" id="QJD97139.1"/>
    </source>
</evidence>
<name>A0A7L5E4C2_9SPHI</name>
<dbReference type="InterPro" id="IPR029056">
    <property type="entry name" value="Ribokinase-like"/>
</dbReference>
<dbReference type="InterPro" id="IPR002173">
    <property type="entry name" value="Carboh/pur_kinase_PfkB_CS"/>
</dbReference>
<dbReference type="Gene3D" id="3.40.1190.20">
    <property type="match status" value="1"/>
</dbReference>
<evidence type="ECO:0000256" key="1">
    <source>
        <dbReference type="ARBA" id="ARBA00010688"/>
    </source>
</evidence>
<dbReference type="RefSeq" id="WP_169609049.1">
    <property type="nucleotide sequence ID" value="NZ_CP051682.1"/>
</dbReference>
<keyword evidence="3" id="KW-0547">Nucleotide-binding</keyword>
<dbReference type="CDD" id="cd01164">
    <property type="entry name" value="FruK_PfkB_like"/>
    <property type="match status" value="1"/>
</dbReference>
<evidence type="ECO:0000256" key="6">
    <source>
        <dbReference type="PIRNR" id="PIRNR000535"/>
    </source>
</evidence>
<gene>
    <name evidence="8" type="ORF">HH214_15305</name>
</gene>
<evidence type="ECO:0000313" key="9">
    <source>
        <dbReference type="Proteomes" id="UP000503278"/>
    </source>
</evidence>
<organism evidence="8 9">
    <name type="scientific">Mucilaginibacter robiniae</name>
    <dbReference type="NCBI Taxonomy" id="2728022"/>
    <lineage>
        <taxon>Bacteria</taxon>
        <taxon>Pseudomonadati</taxon>
        <taxon>Bacteroidota</taxon>
        <taxon>Sphingobacteriia</taxon>
        <taxon>Sphingobacteriales</taxon>
        <taxon>Sphingobacteriaceae</taxon>
        <taxon>Mucilaginibacter</taxon>
    </lineage>
</organism>
<evidence type="ECO:0000256" key="2">
    <source>
        <dbReference type="ARBA" id="ARBA00022679"/>
    </source>
</evidence>
<dbReference type="FunFam" id="3.40.1190.20:FF:000001">
    <property type="entry name" value="Phosphofructokinase"/>
    <property type="match status" value="1"/>
</dbReference>
<dbReference type="SUPFAM" id="SSF53613">
    <property type="entry name" value="Ribokinase-like"/>
    <property type="match status" value="1"/>
</dbReference>
<dbReference type="AlphaFoldDB" id="A0A7L5E4C2"/>
<dbReference type="InterPro" id="IPR011611">
    <property type="entry name" value="PfkB_dom"/>
</dbReference>
<evidence type="ECO:0000256" key="3">
    <source>
        <dbReference type="ARBA" id="ARBA00022741"/>
    </source>
</evidence>
<dbReference type="InterPro" id="IPR017583">
    <property type="entry name" value="Tagatose/fructose_Pkinase"/>
</dbReference>
<dbReference type="GO" id="GO:0005829">
    <property type="term" value="C:cytosol"/>
    <property type="evidence" value="ECO:0007669"/>
    <property type="project" value="TreeGrafter"/>
</dbReference>
<dbReference type="Proteomes" id="UP000503278">
    <property type="component" value="Chromosome"/>
</dbReference>
<keyword evidence="4 8" id="KW-0418">Kinase</keyword>
<dbReference type="PANTHER" id="PTHR46566:SF2">
    <property type="entry name" value="ATP-DEPENDENT 6-PHOSPHOFRUCTOKINASE ISOZYME 2"/>
    <property type="match status" value="1"/>
</dbReference>
<sequence>MKHIITLTLSPVVDKSTTVDKIEPDQKLSCDQPRFEPGGGGINVSRGLKRLNVNSVAVFPSGGLTGQLLQDLLKAERINQLPVLTENMTRENFIVMNRSIHEEYRFGMPAVELLPKEEREILNVIKNLSPKPKFIVVSGSMPPGASDDFLAKIARIARQDEARLIVDTSGEALKHAVEEGVFMLKPNQAELSKLTGIDIKDIASVEEATRQIIDKGKCQVVVVSLGSDGAYIASKDFSEHIAAPPIEKQSTVGAGDSMVAGMVYGCEKGFDLRQMVRMGIACGSAATMNRGPELFQKADVEKLYQQLISQIK</sequence>
<keyword evidence="9" id="KW-1185">Reference proteome</keyword>
<dbReference type="PIRSF" id="PIRSF000535">
    <property type="entry name" value="1PFK/6PFK/LacC"/>
    <property type="match status" value="1"/>
</dbReference>
<dbReference type="GO" id="GO:0003872">
    <property type="term" value="F:6-phosphofructokinase activity"/>
    <property type="evidence" value="ECO:0007669"/>
    <property type="project" value="TreeGrafter"/>
</dbReference>
<reference evidence="8 9" key="1">
    <citation type="submission" date="2020-04" db="EMBL/GenBank/DDBJ databases">
        <title>Genome sequencing of novel species.</title>
        <authorList>
            <person name="Heo J."/>
            <person name="Kim S.-J."/>
            <person name="Kim J.-S."/>
            <person name="Hong S.-B."/>
            <person name="Kwon S.-W."/>
        </authorList>
    </citation>
    <scope>NUCLEOTIDE SEQUENCE [LARGE SCALE GENOMIC DNA]</scope>
    <source>
        <strain evidence="8 9">F39-2</strain>
    </source>
</reference>
<feature type="domain" description="Carbohydrate kinase PfkB" evidence="7">
    <location>
        <begin position="17"/>
        <end position="292"/>
    </location>
</feature>
<evidence type="ECO:0000259" key="7">
    <source>
        <dbReference type="Pfam" id="PF00294"/>
    </source>
</evidence>
<dbReference type="Pfam" id="PF00294">
    <property type="entry name" value="PfkB"/>
    <property type="match status" value="1"/>
</dbReference>
<keyword evidence="5" id="KW-0067">ATP-binding</keyword>
<comment type="similarity">
    <text evidence="1">Belongs to the carbohydrate kinase PfkB family.</text>
</comment>
<evidence type="ECO:0000256" key="4">
    <source>
        <dbReference type="ARBA" id="ARBA00022777"/>
    </source>
</evidence>